<organism evidence="5 6">
    <name type="scientific">Terfezia boudieri ATCC MYA-4762</name>
    <dbReference type="NCBI Taxonomy" id="1051890"/>
    <lineage>
        <taxon>Eukaryota</taxon>
        <taxon>Fungi</taxon>
        <taxon>Dikarya</taxon>
        <taxon>Ascomycota</taxon>
        <taxon>Pezizomycotina</taxon>
        <taxon>Pezizomycetes</taxon>
        <taxon>Pezizales</taxon>
        <taxon>Pezizaceae</taxon>
        <taxon>Terfezia</taxon>
    </lineage>
</organism>
<evidence type="ECO:0008006" key="7">
    <source>
        <dbReference type="Google" id="ProtNLM"/>
    </source>
</evidence>
<sequence length="382" mass="41564">MTTTHTLSYLVTGFILLGAILARPAPDENSLLFFDTETVAGGENNIAQALGFTVVVLKPPAWSALTTEDYKTYRAIVLPDPNCSRFSPSILEPVEANRAVWSPAVTGNMIVIGTDPAFHKSIPGATTLMQQSLKFVTDVKGKTGFYFSLSCYYWDTPETTIHCLDHFGDFRVHSNISCNNRAHIVANHPTLDTLTDEDLSNWSCSVHEVISQYPTNFAPLAIALDMTGSGSNMFADTSEGIPYIVARGVKVEHCGDGKLDLGEECDDGNSKDEDGCSSTCRKEAPTGKMCDLCIPYPGEKMCHYTTSCTTTPFGAMCACRPGYKSKGSNADTSSHWRLKWSRSGHEHRVFVKPGMECDELCVGATPCSEISISECNLKVTST</sequence>
<dbReference type="AlphaFoldDB" id="A0A3N4LT03"/>
<dbReference type="Proteomes" id="UP000267821">
    <property type="component" value="Unassembled WGS sequence"/>
</dbReference>
<dbReference type="OrthoDB" id="291007at2759"/>
<keyword evidence="2" id="KW-0677">Repeat</keyword>
<keyword evidence="6" id="KW-1185">Reference proteome</keyword>
<name>A0A3N4LT03_9PEZI</name>
<dbReference type="NCBIfam" id="TIGR02232">
    <property type="entry name" value="myxo_disulf_rpt"/>
    <property type="match status" value="1"/>
</dbReference>
<proteinExistence type="predicted"/>
<reference evidence="5 6" key="1">
    <citation type="journal article" date="2018" name="Nat. Ecol. Evol.">
        <title>Pezizomycetes genomes reveal the molecular basis of ectomycorrhizal truffle lifestyle.</title>
        <authorList>
            <person name="Murat C."/>
            <person name="Payen T."/>
            <person name="Noel B."/>
            <person name="Kuo A."/>
            <person name="Morin E."/>
            <person name="Chen J."/>
            <person name="Kohler A."/>
            <person name="Krizsan K."/>
            <person name="Balestrini R."/>
            <person name="Da Silva C."/>
            <person name="Montanini B."/>
            <person name="Hainaut M."/>
            <person name="Levati E."/>
            <person name="Barry K.W."/>
            <person name="Belfiori B."/>
            <person name="Cichocki N."/>
            <person name="Clum A."/>
            <person name="Dockter R.B."/>
            <person name="Fauchery L."/>
            <person name="Guy J."/>
            <person name="Iotti M."/>
            <person name="Le Tacon F."/>
            <person name="Lindquist E.A."/>
            <person name="Lipzen A."/>
            <person name="Malagnac F."/>
            <person name="Mello A."/>
            <person name="Molinier V."/>
            <person name="Miyauchi S."/>
            <person name="Poulain J."/>
            <person name="Riccioni C."/>
            <person name="Rubini A."/>
            <person name="Sitrit Y."/>
            <person name="Splivallo R."/>
            <person name="Traeger S."/>
            <person name="Wang M."/>
            <person name="Zifcakova L."/>
            <person name="Wipf D."/>
            <person name="Zambonelli A."/>
            <person name="Paolocci F."/>
            <person name="Nowrousian M."/>
            <person name="Ottonello S."/>
            <person name="Baldrian P."/>
            <person name="Spatafora J.W."/>
            <person name="Henrissat B."/>
            <person name="Nagy L.G."/>
            <person name="Aury J.M."/>
            <person name="Wincker P."/>
            <person name="Grigoriev I.V."/>
            <person name="Bonfante P."/>
            <person name="Martin F.M."/>
        </authorList>
    </citation>
    <scope>NUCLEOTIDE SEQUENCE [LARGE SCALE GENOMIC DNA]</scope>
    <source>
        <strain evidence="5 6">ATCC MYA-4762</strain>
    </source>
</reference>
<feature type="signal peptide" evidence="4">
    <location>
        <begin position="1"/>
        <end position="22"/>
    </location>
</feature>
<dbReference type="STRING" id="1051890.A0A3N4LT03"/>
<feature type="chain" id="PRO_5018106229" description="EGF-like domain-containing protein" evidence="4">
    <location>
        <begin position="23"/>
        <end position="382"/>
    </location>
</feature>
<dbReference type="EMBL" id="ML121540">
    <property type="protein sequence ID" value="RPB24669.1"/>
    <property type="molecule type" value="Genomic_DNA"/>
</dbReference>
<evidence type="ECO:0000256" key="3">
    <source>
        <dbReference type="ARBA" id="ARBA00023157"/>
    </source>
</evidence>
<dbReference type="InterPro" id="IPR011936">
    <property type="entry name" value="Myxo_disulph_rpt"/>
</dbReference>
<accession>A0A3N4LT03</accession>
<evidence type="ECO:0000256" key="1">
    <source>
        <dbReference type="ARBA" id="ARBA00022729"/>
    </source>
</evidence>
<evidence type="ECO:0000256" key="4">
    <source>
        <dbReference type="SAM" id="SignalP"/>
    </source>
</evidence>
<protein>
    <recommendedName>
        <fullName evidence="7">EGF-like domain-containing protein</fullName>
    </recommendedName>
</protein>
<evidence type="ECO:0000313" key="6">
    <source>
        <dbReference type="Proteomes" id="UP000267821"/>
    </source>
</evidence>
<keyword evidence="1 4" id="KW-0732">Signal</keyword>
<evidence type="ECO:0000256" key="2">
    <source>
        <dbReference type="ARBA" id="ARBA00022737"/>
    </source>
</evidence>
<dbReference type="InParanoid" id="A0A3N4LT03"/>
<evidence type="ECO:0000313" key="5">
    <source>
        <dbReference type="EMBL" id="RPB24669.1"/>
    </source>
</evidence>
<keyword evidence="3" id="KW-1015">Disulfide bond</keyword>
<gene>
    <name evidence="5" type="ORF">L211DRAFT_837032</name>
</gene>